<comment type="caution">
    <text evidence="6">The sequence shown here is derived from an EMBL/GenBank/DDBJ whole genome shotgun (WGS) entry which is preliminary data.</text>
</comment>
<dbReference type="GeneID" id="85312767"/>
<dbReference type="InterPro" id="IPR033140">
    <property type="entry name" value="Lipase_GDXG_put_SER_AS"/>
</dbReference>
<accession>A0AAJ0CCL0</accession>
<evidence type="ECO:0000313" key="6">
    <source>
        <dbReference type="EMBL" id="KAK1771831.1"/>
    </source>
</evidence>
<dbReference type="Gene3D" id="3.40.50.1820">
    <property type="entry name" value="alpha/beta hydrolase"/>
    <property type="match status" value="1"/>
</dbReference>
<dbReference type="AlphaFoldDB" id="A0AAJ0CCL0"/>
<dbReference type="SUPFAM" id="SSF53474">
    <property type="entry name" value="alpha/beta-Hydrolases"/>
    <property type="match status" value="1"/>
</dbReference>
<protein>
    <submittedName>
        <fullName evidence="6">Alpha/beta hydrolase fold-domain-containing protein</fullName>
    </submittedName>
</protein>
<dbReference type="Proteomes" id="UP001244011">
    <property type="component" value="Unassembled WGS sequence"/>
</dbReference>
<evidence type="ECO:0000259" key="5">
    <source>
        <dbReference type="Pfam" id="PF07859"/>
    </source>
</evidence>
<feature type="domain" description="Alpha/beta hydrolase fold-3" evidence="5">
    <location>
        <begin position="159"/>
        <end position="395"/>
    </location>
</feature>
<dbReference type="Pfam" id="PF07859">
    <property type="entry name" value="Abhydrolase_3"/>
    <property type="match status" value="1"/>
</dbReference>
<name>A0AAJ0CCL0_9PEZI</name>
<proteinExistence type="inferred from homology"/>
<feature type="signal peptide" evidence="4">
    <location>
        <begin position="1"/>
        <end position="33"/>
    </location>
</feature>
<dbReference type="InterPro" id="IPR050300">
    <property type="entry name" value="GDXG_lipolytic_enzyme"/>
</dbReference>
<dbReference type="RefSeq" id="XP_060288044.1">
    <property type="nucleotide sequence ID" value="XM_060429580.1"/>
</dbReference>
<reference evidence="6" key="1">
    <citation type="submission" date="2023-06" db="EMBL/GenBank/DDBJ databases">
        <title>Genome-scale phylogeny and comparative genomics of the fungal order Sordariales.</title>
        <authorList>
            <consortium name="Lawrence Berkeley National Laboratory"/>
            <person name="Hensen N."/>
            <person name="Bonometti L."/>
            <person name="Westerberg I."/>
            <person name="Brannstrom I.O."/>
            <person name="Guillou S."/>
            <person name="Cros-Aarteil S."/>
            <person name="Calhoun S."/>
            <person name="Haridas S."/>
            <person name="Kuo A."/>
            <person name="Mondo S."/>
            <person name="Pangilinan J."/>
            <person name="Riley R."/>
            <person name="Labutti K."/>
            <person name="Andreopoulos B."/>
            <person name="Lipzen A."/>
            <person name="Chen C."/>
            <person name="Yanf M."/>
            <person name="Daum C."/>
            <person name="Ng V."/>
            <person name="Clum A."/>
            <person name="Steindorff A."/>
            <person name="Ohm R."/>
            <person name="Martin F."/>
            <person name="Silar P."/>
            <person name="Natvig D."/>
            <person name="Lalanne C."/>
            <person name="Gautier V."/>
            <person name="Ament-Velasquez S.L."/>
            <person name="Kruys A."/>
            <person name="Hutchinson M.I."/>
            <person name="Powell A.J."/>
            <person name="Barry K."/>
            <person name="Miller A.N."/>
            <person name="Grigoriev I.V."/>
            <person name="Debuchy R."/>
            <person name="Gladieux P."/>
            <person name="Thoren M.H."/>
            <person name="Johannesson H."/>
        </authorList>
    </citation>
    <scope>NUCLEOTIDE SEQUENCE</scope>
    <source>
        <strain evidence="6">8032-3</strain>
    </source>
</reference>
<organism evidence="6 7">
    <name type="scientific">Phialemonium atrogriseum</name>
    <dbReference type="NCBI Taxonomy" id="1093897"/>
    <lineage>
        <taxon>Eukaryota</taxon>
        <taxon>Fungi</taxon>
        <taxon>Dikarya</taxon>
        <taxon>Ascomycota</taxon>
        <taxon>Pezizomycotina</taxon>
        <taxon>Sordariomycetes</taxon>
        <taxon>Sordariomycetidae</taxon>
        <taxon>Cephalothecales</taxon>
        <taxon>Cephalothecaceae</taxon>
        <taxon>Phialemonium</taxon>
    </lineage>
</organism>
<gene>
    <name evidence="6" type="ORF">QBC33DRAFT_554993</name>
</gene>
<evidence type="ECO:0000256" key="4">
    <source>
        <dbReference type="SAM" id="SignalP"/>
    </source>
</evidence>
<comment type="similarity">
    <text evidence="1">Belongs to the 'GDXG' lipolytic enzyme family.</text>
</comment>
<feature type="chain" id="PRO_5042514787" evidence="4">
    <location>
        <begin position="34"/>
        <end position="478"/>
    </location>
</feature>
<evidence type="ECO:0000256" key="3">
    <source>
        <dbReference type="PROSITE-ProRule" id="PRU10038"/>
    </source>
</evidence>
<feature type="active site" evidence="3">
    <location>
        <position position="240"/>
    </location>
</feature>
<dbReference type="InterPro" id="IPR002168">
    <property type="entry name" value="Lipase_GDXG_HIS_AS"/>
</dbReference>
<evidence type="ECO:0000313" key="7">
    <source>
        <dbReference type="Proteomes" id="UP001244011"/>
    </source>
</evidence>
<evidence type="ECO:0000256" key="1">
    <source>
        <dbReference type="ARBA" id="ARBA00010515"/>
    </source>
</evidence>
<keyword evidence="7" id="KW-1185">Reference proteome</keyword>
<dbReference type="PROSITE" id="PS01174">
    <property type="entry name" value="LIPASE_GDXG_SER"/>
    <property type="match status" value="1"/>
</dbReference>
<dbReference type="EMBL" id="MU838998">
    <property type="protein sequence ID" value="KAK1771831.1"/>
    <property type="molecule type" value="Genomic_DNA"/>
</dbReference>
<dbReference type="InterPro" id="IPR013094">
    <property type="entry name" value="AB_hydrolase_3"/>
</dbReference>
<keyword evidence="2 6" id="KW-0378">Hydrolase</keyword>
<dbReference type="PANTHER" id="PTHR48081:SF25">
    <property type="entry name" value="PUTATIVE (AFU_ORTHOLOGUE AFUA_3G11560)-RELATED"/>
    <property type="match status" value="1"/>
</dbReference>
<keyword evidence="4" id="KW-0732">Signal</keyword>
<dbReference type="PROSITE" id="PS01173">
    <property type="entry name" value="LIPASE_GDXG_HIS"/>
    <property type="match status" value="1"/>
</dbReference>
<evidence type="ECO:0000256" key="2">
    <source>
        <dbReference type="ARBA" id="ARBA00022801"/>
    </source>
</evidence>
<dbReference type="GO" id="GO:0016787">
    <property type="term" value="F:hydrolase activity"/>
    <property type="evidence" value="ECO:0007669"/>
    <property type="project" value="UniProtKB-KW"/>
</dbReference>
<dbReference type="InterPro" id="IPR029058">
    <property type="entry name" value="AB_hydrolase_fold"/>
</dbReference>
<dbReference type="PANTHER" id="PTHR48081">
    <property type="entry name" value="AB HYDROLASE SUPERFAMILY PROTEIN C4A8.06C"/>
    <property type="match status" value="1"/>
</dbReference>
<sequence>MSLERVHRLGSMLHATALVFQAALLHLLRVSEQSEFVDLKTAITVAALRSLLMLPPKSVTATQKKLGVDPGIKGRIWVSAYTAPVSPETGVRDAMVRAIEGLKSPEMASEDIKVPDAVPVEAEWTGYRAGATKKELPPAIPESEKYAEMMKECRSPTTILYFHGGAYWLMDPATHRPSTKLLAKLTGGRCYSVRYRLAPQNPFPAALMDALASYLTLLYPPPGAFHEAVRPEHIVFAGDSAGGNLCLALTQALLELRRQDVRISWFGAERDLPLPAGVAVNSPWTDVTHSMPSCEANAPFDYLPTARFQQRVPWPACAAWPSSPPRASFYAADALLAHPLVTVLLARDWAACPPVYVCTGRELLADEDAAMAARLHRSGAVVVFDEFQAMPHCFALLFPRTPLARRCMDGWAGFIRRAVEEPAGLESRFTSVKSRTLEEVGIDPGKLSPFTEEEVREMVLQQIDVMTASRQPGGKAKL</sequence>